<dbReference type="InParanoid" id="A2FA39"/>
<reference evidence="1" key="2">
    <citation type="journal article" date="2007" name="Science">
        <title>Draft genome sequence of the sexually transmitted pathogen Trichomonas vaginalis.</title>
        <authorList>
            <person name="Carlton J.M."/>
            <person name="Hirt R.P."/>
            <person name="Silva J.C."/>
            <person name="Delcher A.L."/>
            <person name="Schatz M."/>
            <person name="Zhao Q."/>
            <person name="Wortman J.R."/>
            <person name="Bidwell S.L."/>
            <person name="Alsmark U.C.M."/>
            <person name="Besteiro S."/>
            <person name="Sicheritz-Ponten T."/>
            <person name="Noel C.J."/>
            <person name="Dacks J.B."/>
            <person name="Foster P.G."/>
            <person name="Simillion C."/>
            <person name="Van de Peer Y."/>
            <person name="Miranda-Saavedra D."/>
            <person name="Barton G.J."/>
            <person name="Westrop G.D."/>
            <person name="Mueller S."/>
            <person name="Dessi D."/>
            <person name="Fiori P.L."/>
            <person name="Ren Q."/>
            <person name="Paulsen I."/>
            <person name="Zhang H."/>
            <person name="Bastida-Corcuera F.D."/>
            <person name="Simoes-Barbosa A."/>
            <person name="Brown M.T."/>
            <person name="Hayes R.D."/>
            <person name="Mukherjee M."/>
            <person name="Okumura C.Y."/>
            <person name="Schneider R."/>
            <person name="Smith A.J."/>
            <person name="Vanacova S."/>
            <person name="Villalvazo M."/>
            <person name="Haas B.J."/>
            <person name="Pertea M."/>
            <person name="Feldblyum T.V."/>
            <person name="Utterback T.R."/>
            <person name="Shu C.L."/>
            <person name="Osoegawa K."/>
            <person name="de Jong P.J."/>
            <person name="Hrdy I."/>
            <person name="Horvathova L."/>
            <person name="Zubacova Z."/>
            <person name="Dolezal P."/>
            <person name="Malik S.B."/>
            <person name="Logsdon J.M. Jr."/>
            <person name="Henze K."/>
            <person name="Gupta A."/>
            <person name="Wang C.C."/>
            <person name="Dunne R.L."/>
            <person name="Upcroft J.A."/>
            <person name="Upcroft P."/>
            <person name="White O."/>
            <person name="Salzberg S.L."/>
            <person name="Tang P."/>
            <person name="Chiu C.-H."/>
            <person name="Lee Y.-S."/>
            <person name="Embley T.M."/>
            <person name="Coombs G.H."/>
            <person name="Mottram J.C."/>
            <person name="Tachezy J."/>
            <person name="Fraser-Liggett C.M."/>
            <person name="Johnson P.J."/>
        </authorList>
    </citation>
    <scope>NUCLEOTIDE SEQUENCE [LARGE SCALE GENOMIC DNA]</scope>
    <source>
        <strain evidence="1">G3</strain>
    </source>
</reference>
<dbReference type="VEuPathDB" id="TrichDB:TVAG_010240"/>
<proteinExistence type="predicted"/>
<dbReference type="EMBL" id="DS113683">
    <property type="protein sequence ID" value="EAX98247.1"/>
    <property type="molecule type" value="Genomic_DNA"/>
</dbReference>
<organism evidence="1 2">
    <name type="scientific">Trichomonas vaginalis (strain ATCC PRA-98 / G3)</name>
    <dbReference type="NCBI Taxonomy" id="412133"/>
    <lineage>
        <taxon>Eukaryota</taxon>
        <taxon>Metamonada</taxon>
        <taxon>Parabasalia</taxon>
        <taxon>Trichomonadida</taxon>
        <taxon>Trichomonadidae</taxon>
        <taxon>Trichomonas</taxon>
    </lineage>
</organism>
<keyword evidence="2" id="KW-1185">Reference proteome</keyword>
<gene>
    <name evidence="1" type="ORF">TVAG_010240</name>
</gene>
<accession>A2FA39</accession>
<dbReference type="VEuPathDB" id="TrichDB:TVAGG3_0082870"/>
<dbReference type="KEGG" id="tva:4756042"/>
<name>A2FA39_TRIV3</name>
<evidence type="ECO:0000313" key="1">
    <source>
        <dbReference type="EMBL" id="EAX98247.1"/>
    </source>
</evidence>
<dbReference type="Proteomes" id="UP000001542">
    <property type="component" value="Unassembled WGS sequence"/>
</dbReference>
<sequence>MDEVRQTLLSEDQFALSSGIIGKYLSDPLVITQISTKNSSISNLTEYQITSILPRSNSYKGVLTKSGSVEVMKSSIDLSRFLIPTLSLSFIQKTKHEESESEKRLTKSRQNDFVGRGKTSYRLRPQHLFLEESIVGNTVFNRTHYLLMFGALGSMTVPSDDEDGTEEYVAQGTRFNPCGNKLDSLADEDNCTDYDLVTMAKYPGTYSSSQQQIVINFRLKFLHSLRETIRQFTEIPLKFDFDFHLSPEKFEFHPFDYSDFNLVISILTNLSRNSTSFRDFEQTSRLFITFLDFIKLGITYPNAKVHFVCGETLLIYIYILHLFIVNLSYGMRLSPYSLFDLLSRLQIYGFNSLFSEIEAESTILSKQLDIGGLYCLDLKEFQSLSVAASINNFRGLLTIANDCLMNGHDTAADIAVATSLCGSLYSIRISVLQPHSILINFSSFHRKAKYKSVFPLWNMHDNANKYASDTNEIIFLPW</sequence>
<dbReference type="AlphaFoldDB" id="A2FA39"/>
<protein>
    <submittedName>
        <fullName evidence="1">Uncharacterized protein</fullName>
    </submittedName>
</protein>
<reference evidence="1" key="1">
    <citation type="submission" date="2006-10" db="EMBL/GenBank/DDBJ databases">
        <authorList>
            <person name="Amadeo P."/>
            <person name="Zhao Q."/>
            <person name="Wortman J."/>
            <person name="Fraser-Liggett C."/>
            <person name="Carlton J."/>
        </authorList>
    </citation>
    <scope>NUCLEOTIDE SEQUENCE</scope>
    <source>
        <strain evidence="1">G3</strain>
    </source>
</reference>
<dbReference type="RefSeq" id="XP_001311177.1">
    <property type="nucleotide sequence ID" value="XM_001311176.1"/>
</dbReference>
<evidence type="ECO:0000313" key="2">
    <source>
        <dbReference type="Proteomes" id="UP000001542"/>
    </source>
</evidence>